<evidence type="ECO:0000313" key="1">
    <source>
        <dbReference type="EMBL" id="ESA06996.1"/>
    </source>
</evidence>
<sequence>MEENISYQQGNKFTPKEPECGKPRISFGWSCDLYLEWIPFEKFEMVKYVGKGGFSSVYSALWMEGPRWIWDDGTRIDSSWTNECCFETSR</sequence>
<gene>
    <name evidence="1" type="ORF">GLOINDRAFT_33440</name>
</gene>
<name>U9TUG9_RHIID</name>
<protein>
    <recommendedName>
        <fullName evidence="2">Protein kinase domain-containing protein</fullName>
    </recommendedName>
</protein>
<proteinExistence type="predicted"/>
<evidence type="ECO:0008006" key="2">
    <source>
        <dbReference type="Google" id="ProtNLM"/>
    </source>
</evidence>
<dbReference type="HOGENOM" id="CLU_189578_0_0_1"/>
<organism evidence="1">
    <name type="scientific">Rhizophagus irregularis (strain DAOM 181602 / DAOM 197198 / MUCL 43194)</name>
    <name type="common">Arbuscular mycorrhizal fungus</name>
    <name type="synonym">Glomus intraradices</name>
    <dbReference type="NCBI Taxonomy" id="747089"/>
    <lineage>
        <taxon>Eukaryota</taxon>
        <taxon>Fungi</taxon>
        <taxon>Fungi incertae sedis</taxon>
        <taxon>Mucoromycota</taxon>
        <taxon>Glomeromycotina</taxon>
        <taxon>Glomeromycetes</taxon>
        <taxon>Glomerales</taxon>
        <taxon>Glomeraceae</taxon>
        <taxon>Rhizophagus</taxon>
    </lineage>
</organism>
<accession>U9TUG9</accession>
<dbReference type="AlphaFoldDB" id="U9TUG9"/>
<dbReference type="EMBL" id="KI290872">
    <property type="protein sequence ID" value="ESA06996.1"/>
    <property type="molecule type" value="Genomic_DNA"/>
</dbReference>
<reference evidence="1" key="1">
    <citation type="submission" date="2013-07" db="EMBL/GenBank/DDBJ databases">
        <title>The genome of an arbuscular mycorrhizal fungus provides insights into the evolution of the oldest plant symbiosis.</title>
        <authorList>
            <consortium name="DOE Joint Genome Institute"/>
            <person name="Tisserant E."/>
            <person name="Malbreil M."/>
            <person name="Kuo A."/>
            <person name="Kohler A."/>
            <person name="Symeonidi A."/>
            <person name="Balestrini R."/>
            <person name="Charron P."/>
            <person name="Duensing N."/>
            <person name="Frei-dit-Frey N."/>
            <person name="Gianinazzi-Pearson V."/>
            <person name="Gilbert B."/>
            <person name="Handa Y."/>
            <person name="Hijri M."/>
            <person name="Kaul R."/>
            <person name="Kawaguchi M."/>
            <person name="Krajinski F."/>
            <person name="Lammers P."/>
            <person name="Lapierre D."/>
            <person name="Masclaux F.G."/>
            <person name="Murat C."/>
            <person name="Morin E."/>
            <person name="Ndikumana S."/>
            <person name="Pagni M."/>
            <person name="Petitpierre D."/>
            <person name="Requena N."/>
            <person name="Rosikiewicz P."/>
            <person name="Riley R."/>
            <person name="Saito K."/>
            <person name="San Clemente H."/>
            <person name="Shapiro H."/>
            <person name="van Tuinen D."/>
            <person name="Becard G."/>
            <person name="Bonfante P."/>
            <person name="Paszkowski U."/>
            <person name="Shachar-Hill Y."/>
            <person name="Young J.P."/>
            <person name="Sanders I.R."/>
            <person name="Henrissat B."/>
            <person name="Rensing S.A."/>
            <person name="Grigoriev I.V."/>
            <person name="Corradi N."/>
            <person name="Roux C."/>
            <person name="Martin F."/>
        </authorList>
    </citation>
    <scope>NUCLEOTIDE SEQUENCE</scope>
    <source>
        <strain evidence="1">DAOM 197198</strain>
    </source>
</reference>